<sequence>MAHPLTSSFMVSSPKMSTTADVGLDFVHGVMRDIKCLQEDVLESFAQVRASIDRESQCRERSFLPVHERFDELARKISEEGQAREELRARADDFEQKTKMWVCALGAGSKTAKERLVSLEMASADGVKQHTAAERRITELENVLPLRSTVAQLEELAGRVTLLKSEIDQDHSVVTMVNSRVDDLKKTSEVGLRALSVKIDGIDNALPTLAKAVDVQDLSFRVCGLQSKLQLCQEDLDRKATTTELEAMLDRVSNTIKTVRQEAHNRSAEIEAGVGTMEANLEVQTRKMRQDIELRARSTDLQSMLSEVNHQQLAAVAKIDNRIDTETGRLSTSCVSLEKELTRLRIDLNAVDPRVGAAEESILRLVQTLSTKCDTDEVMRLKTRAEALEAGFPAKADATVVAKHSLAIADQVAKLTAADARQHEHHNRMDSLVNCVKDHNGKLQSVEDRARELHADVLQKADKVDVHPKDTLEQLLFKFYTKEEIDALLCRVWWRVGDVKSSPKAPYC</sequence>
<accession>A0A7S1EWJ5</accession>
<gene>
    <name evidence="2" type="ORF">NSCI0253_LOCUS2856</name>
</gene>
<proteinExistence type="predicted"/>
<feature type="coiled-coil region" evidence="1">
    <location>
        <begin position="70"/>
        <end position="97"/>
    </location>
</feature>
<evidence type="ECO:0000313" key="2">
    <source>
        <dbReference type="EMBL" id="CAD8828510.1"/>
    </source>
</evidence>
<keyword evidence="1" id="KW-0175">Coiled coil</keyword>
<protein>
    <submittedName>
        <fullName evidence="2">Uncharacterized protein</fullName>
    </submittedName>
</protein>
<dbReference type="AlphaFoldDB" id="A0A7S1EWJ5"/>
<evidence type="ECO:0000256" key="1">
    <source>
        <dbReference type="SAM" id="Coils"/>
    </source>
</evidence>
<organism evidence="2">
    <name type="scientific">Noctiluca scintillans</name>
    <name type="common">Sea sparkle</name>
    <name type="synonym">Red tide dinoflagellate</name>
    <dbReference type="NCBI Taxonomy" id="2966"/>
    <lineage>
        <taxon>Eukaryota</taxon>
        <taxon>Sar</taxon>
        <taxon>Alveolata</taxon>
        <taxon>Dinophyceae</taxon>
        <taxon>Noctilucales</taxon>
        <taxon>Noctilucaceae</taxon>
        <taxon>Noctiluca</taxon>
    </lineage>
</organism>
<reference evidence="2" key="1">
    <citation type="submission" date="2021-01" db="EMBL/GenBank/DDBJ databases">
        <authorList>
            <person name="Corre E."/>
            <person name="Pelletier E."/>
            <person name="Niang G."/>
            <person name="Scheremetjew M."/>
            <person name="Finn R."/>
            <person name="Kale V."/>
            <person name="Holt S."/>
            <person name="Cochrane G."/>
            <person name="Meng A."/>
            <person name="Brown T."/>
            <person name="Cohen L."/>
        </authorList>
    </citation>
    <scope>NUCLEOTIDE SEQUENCE</scope>
</reference>
<name>A0A7S1EWJ5_NOCSC</name>
<dbReference type="EMBL" id="HBFQ01004123">
    <property type="protein sequence ID" value="CAD8828510.1"/>
    <property type="molecule type" value="Transcribed_RNA"/>
</dbReference>